<dbReference type="PANTHER" id="PTHR40980:SF4">
    <property type="entry name" value="TONB-DEPENDENT RECEPTOR-LIKE BETA-BARREL DOMAIN-CONTAINING PROTEIN"/>
    <property type="match status" value="1"/>
</dbReference>
<sequence length="420" mass="47815">MYGTDKALRSILASQGNNSGRSKNININGNYKHTFDSLGKEMTTDLDYGYYDDQGKNLLITRALDVDNTQVGNTISLRGTQPSIVNIYSGKVDYIHPFSKALKLEAGIKSSYVNTDNNVRYMRDTSTGWFDDIERSNHFIFKENINALYGIFTASLKKWELSAGLRVENTNAKGEQVEIDSSFTRKYTNLFPNVGAVYSINDKNKLSFAYSRRVRRPDYDDLNPFVYFIDSLTYGQGNPYLQPEFSNRFELSHTYRSFLTLTISHTRTDDIITQLLKQNTEKKTTFQTTENFAKRRQWGASVSINKQLVKWWNLSLYTGVFNNQYKGLYNDGKINTPIEVEINVLDANVTNSFSFAKIWTGEISGWFSSSPSDGLIIGNPMGALNVALAKQVFKKKELLRLEPEIFCVQATSADIRDMLM</sequence>
<feature type="domain" description="Outer membrane protein beta-barrel" evidence="4">
    <location>
        <begin position="33"/>
        <end position="399"/>
    </location>
</feature>
<comment type="subcellular location">
    <subcellularLocation>
        <location evidence="1">Cell outer membrane</location>
    </subcellularLocation>
</comment>
<organism evidence="5 6">
    <name type="scientific">Niabella ginsengisoli</name>
    <dbReference type="NCBI Taxonomy" id="522298"/>
    <lineage>
        <taxon>Bacteria</taxon>
        <taxon>Pseudomonadati</taxon>
        <taxon>Bacteroidota</taxon>
        <taxon>Chitinophagia</taxon>
        <taxon>Chitinophagales</taxon>
        <taxon>Chitinophagaceae</taxon>
        <taxon>Niabella</taxon>
    </lineage>
</organism>
<dbReference type="SUPFAM" id="SSF56935">
    <property type="entry name" value="Porins"/>
    <property type="match status" value="1"/>
</dbReference>
<keyword evidence="2" id="KW-0472">Membrane</keyword>
<evidence type="ECO:0000256" key="1">
    <source>
        <dbReference type="ARBA" id="ARBA00004442"/>
    </source>
</evidence>
<evidence type="ECO:0000256" key="2">
    <source>
        <dbReference type="ARBA" id="ARBA00023136"/>
    </source>
</evidence>
<dbReference type="RefSeq" id="WP_240829140.1">
    <property type="nucleotide sequence ID" value="NZ_JAKWBL010000001.1"/>
</dbReference>
<dbReference type="EMBL" id="JAKWBL010000001">
    <property type="protein sequence ID" value="MCH5596921.1"/>
    <property type="molecule type" value="Genomic_DNA"/>
</dbReference>
<keyword evidence="3" id="KW-0998">Cell outer membrane</keyword>
<evidence type="ECO:0000256" key="3">
    <source>
        <dbReference type="ARBA" id="ARBA00023237"/>
    </source>
</evidence>
<dbReference type="PANTHER" id="PTHR40980">
    <property type="entry name" value="PLUG DOMAIN-CONTAINING PROTEIN"/>
    <property type="match status" value="1"/>
</dbReference>
<dbReference type="Proteomes" id="UP001202248">
    <property type="component" value="Unassembled WGS sequence"/>
</dbReference>
<accession>A0ABS9SEY7</accession>
<evidence type="ECO:0000313" key="6">
    <source>
        <dbReference type="Proteomes" id="UP001202248"/>
    </source>
</evidence>
<protein>
    <submittedName>
        <fullName evidence="5">Outer membrane beta-barrel family protein</fullName>
    </submittedName>
</protein>
<dbReference type="Pfam" id="PF14905">
    <property type="entry name" value="OMP_b-brl_3"/>
    <property type="match status" value="1"/>
</dbReference>
<reference evidence="5 6" key="1">
    <citation type="submission" date="2022-02" db="EMBL/GenBank/DDBJ databases">
        <authorList>
            <person name="Min J."/>
        </authorList>
    </citation>
    <scope>NUCLEOTIDE SEQUENCE [LARGE SCALE GENOMIC DNA]</scope>
    <source>
        <strain evidence="5 6">GR10-1</strain>
    </source>
</reference>
<dbReference type="InterPro" id="IPR036942">
    <property type="entry name" value="Beta-barrel_TonB_sf"/>
</dbReference>
<name>A0ABS9SEY7_9BACT</name>
<evidence type="ECO:0000313" key="5">
    <source>
        <dbReference type="EMBL" id="MCH5596921.1"/>
    </source>
</evidence>
<dbReference type="Gene3D" id="2.40.170.20">
    <property type="entry name" value="TonB-dependent receptor, beta-barrel domain"/>
    <property type="match status" value="1"/>
</dbReference>
<dbReference type="InterPro" id="IPR041700">
    <property type="entry name" value="OMP_b-brl_3"/>
</dbReference>
<keyword evidence="6" id="KW-1185">Reference proteome</keyword>
<gene>
    <name evidence="5" type="ORF">MKP09_02785</name>
</gene>
<proteinExistence type="predicted"/>
<comment type="caution">
    <text evidence="5">The sequence shown here is derived from an EMBL/GenBank/DDBJ whole genome shotgun (WGS) entry which is preliminary data.</text>
</comment>
<evidence type="ECO:0000259" key="4">
    <source>
        <dbReference type="Pfam" id="PF14905"/>
    </source>
</evidence>